<name>A0A4D8RR20_METPR</name>
<sequence length="256" mass="28509">MSLPEDSSSVIGLLRPPKISLPTFSTIVYGYGMELPAFTLARGYVAFSGEPVKLLGVYDFTFLDSPYTEDSEVVFFVNDEAELKDLENVVKTLGIRGTLLTCGGKKFPLRTQVFEGDLCEVNLALSTLSWLTKFSSPRSKHISEELDTSDLKDWISSKLQDVDPSLDLVISPVLLPSITLLKQNLGKKVKPFYEKDFSDSNVVYTGVDSLIGKRVAYQLRNQGKRVKEVLLDTDPLTAPIYLSIMSYIFKIRTKGS</sequence>
<organism evidence="1 2">
    <name type="scientific">Metallosphaera prunae</name>
    <dbReference type="NCBI Taxonomy" id="47304"/>
    <lineage>
        <taxon>Archaea</taxon>
        <taxon>Thermoproteota</taxon>
        <taxon>Thermoprotei</taxon>
        <taxon>Sulfolobales</taxon>
        <taxon>Sulfolobaceae</taxon>
        <taxon>Metallosphaera</taxon>
    </lineage>
</organism>
<dbReference type="RefSeq" id="WP_144418733.1">
    <property type="nucleotide sequence ID" value="NZ_CP031156.1"/>
</dbReference>
<dbReference type="KEGG" id="mpru:DFR88_03130"/>
<dbReference type="AlphaFoldDB" id="A0A4D8RR20"/>
<dbReference type="EMBL" id="CP031156">
    <property type="protein sequence ID" value="QCO29611.1"/>
    <property type="molecule type" value="Genomic_DNA"/>
</dbReference>
<reference evidence="1 2" key="1">
    <citation type="submission" date="2018-07" db="EMBL/GenBank/DDBJ databases">
        <title>Complete Genome Sequences of Extremely Thermoacidophilic, Metal-Mobilizing Type-Strain Members of the Archaeal Family Sulfolobaceae: Acidianus brierleyi DSM-1651T, Acidianus sulfidivorans DSM-18786T, Metallosphaera hakonensis DSM-7519T, and Metallosphaera prunae DSM-10039T.</title>
        <authorList>
            <person name="Counts J.A."/>
            <person name="Kelly R.M."/>
        </authorList>
    </citation>
    <scope>NUCLEOTIDE SEQUENCE [LARGE SCALE GENOMIC DNA]</scope>
    <source>
        <strain evidence="1 2">Ron 12/II</strain>
    </source>
</reference>
<proteinExistence type="predicted"/>
<dbReference type="Proteomes" id="UP000298568">
    <property type="component" value="Chromosome"/>
</dbReference>
<protein>
    <submittedName>
        <fullName evidence="1">Uncharacterized protein</fullName>
    </submittedName>
</protein>
<evidence type="ECO:0000313" key="1">
    <source>
        <dbReference type="EMBL" id="QCO29611.1"/>
    </source>
</evidence>
<gene>
    <name evidence="1" type="ORF">DFR88_03130</name>
</gene>
<evidence type="ECO:0000313" key="2">
    <source>
        <dbReference type="Proteomes" id="UP000298568"/>
    </source>
</evidence>
<keyword evidence="2" id="KW-1185">Reference proteome</keyword>
<accession>A0A4D8RR20</accession>
<dbReference type="GeneID" id="91755143"/>